<evidence type="ECO:0000313" key="2">
    <source>
        <dbReference type="Proteomes" id="UP001271789"/>
    </source>
</evidence>
<dbReference type="AlphaFoldDB" id="A0AAE4MHK5"/>
<dbReference type="Pfam" id="PF08979">
    <property type="entry name" value="DUF1894"/>
    <property type="match status" value="1"/>
</dbReference>
<dbReference type="EMBL" id="JAWDKD010000011">
    <property type="protein sequence ID" value="MDV0446745.1"/>
    <property type="molecule type" value="Genomic_DNA"/>
</dbReference>
<accession>A0AAE4MHK5</accession>
<protein>
    <recommendedName>
        <fullName evidence="3">DUF1894 domain-containing protein</fullName>
    </recommendedName>
</protein>
<proteinExistence type="predicted"/>
<keyword evidence="2" id="KW-1185">Reference proteome</keyword>
<evidence type="ECO:0008006" key="3">
    <source>
        <dbReference type="Google" id="ProtNLM"/>
    </source>
</evidence>
<organism evidence="1 2">
    <name type="scientific">Methanolapillus africanus</name>
    <dbReference type="NCBI Taxonomy" id="3028297"/>
    <lineage>
        <taxon>Archaea</taxon>
        <taxon>Methanobacteriati</taxon>
        <taxon>Methanobacteriota</taxon>
        <taxon>Stenosarchaea group</taxon>
        <taxon>Methanomicrobia</taxon>
        <taxon>Methanosarcinales</taxon>
        <taxon>Methanosarcinaceae</taxon>
        <taxon>Methanolapillus</taxon>
    </lineage>
</organism>
<sequence>MVCLRDVNCIIVGSELTLLESETIIKESCEIAFYVPAGSQIKGITLKGSRPFPVGISGDNVYFQYVKPCFGLFVLEIENCPDEVARLKDDFLKNKYEMVQ</sequence>
<dbReference type="InterPro" id="IPR012031">
    <property type="entry name" value="MTH0776-like"/>
</dbReference>
<reference evidence="1" key="1">
    <citation type="submission" date="2023-06" db="EMBL/GenBank/DDBJ databases">
        <title>Genome sequence of Methanosarcinaceae archaeon Ag5.</title>
        <authorList>
            <person name="Protasov E."/>
            <person name="Platt K."/>
            <person name="Poehlein A."/>
            <person name="Daniel R."/>
            <person name="Brune A."/>
        </authorList>
    </citation>
    <scope>NUCLEOTIDE SEQUENCE</scope>
    <source>
        <strain evidence="1">Ag5</strain>
    </source>
</reference>
<gene>
    <name evidence="1" type="ORF">MsAg5_05970</name>
</gene>
<comment type="caution">
    <text evidence="1">The sequence shown here is derived from an EMBL/GenBank/DDBJ whole genome shotgun (WGS) entry which is preliminary data.</text>
</comment>
<dbReference type="Proteomes" id="UP001271789">
    <property type="component" value="Unassembled WGS sequence"/>
</dbReference>
<evidence type="ECO:0000313" key="1">
    <source>
        <dbReference type="EMBL" id="MDV0446745.1"/>
    </source>
</evidence>
<dbReference type="RefSeq" id="WP_338099151.1">
    <property type="nucleotide sequence ID" value="NZ_JAWDKD010000011.1"/>
</dbReference>
<name>A0AAE4MHK5_9EURY</name>